<sequence>MQVLRRRISRVALSLGLASASVLSVGVLPSSGSDARVGATTVAAAPVLAARAAVTPSAAYLGRPGSVFTVTVTNTGTRPLATVEVDRPGRSWTITRCPKAPRGWAVRRTRAMCQFRSLVPARTAIKAGASSSAFRVAATSKPATVNKAGYWKVKAGRGNVFDRRNKLVAARAMRPGLRVVAFAFQVLDVVVDPGTRTPGARCPARRRTAPAASSGHTFVICGRNRTNRTLVPTAARSRLGGTFVSGGGARFSSGRIAPSRTSRILGSWSNVKIGAAGSGRTVQALIGAPNRRSSPLTTLSGYTATTTANRPPNAVNDTASVAENATKNVTVLANDTDPDGNALTVSAVDTTGTLGTVTNNGTTVTYDPNGAFNSLGAGDTATDTFSYTASDGNGGSDSATVAITIIGVAGANTPPVAVADSKTVSEDAGAGVVNVLGNDTDADGNTLAVTAVDATGTLGTVTNNGTDVSYDPDGAFESLAVGETAADTFDYTVSDGHGGTDTATVTVTVTGVNDAPQATDDASGVGENATKVVAVVGNDTDVDGDTLTVSAVDTTGTQGNVTNNGTDVTYDPDGAFESLGAGQTATDTFDYTVSDGHGGTDTATVTMTITGTNDAPAIAALEGGALAYAENAAATPITATGTVADVDSANFATGTLTVSYSAGGQAEDRLAVRNQGTGAGQIGVSGANVSYAGTTIGTFTGGTGTTALVITLNASATPAATQALVRNVTYRNVSENPSTVTRTARFVLTDGDGGTSGAATRTITVSRVNDAPNAANDAATVAENATKVVTVLANDTDADTDALAVTAVNTTTTLGTVTNNSTNVTYDPNGAFDSLGAGDTATDTFGYTVSDGHGGTASATVTMTITGVAGANIPPVAVADSTTVSEDAGASTVNVLGNDTDADTDPLAVTAVDSTGTLGSVTNNGTNVSYNPNHAFESLAVGETATDTFGYTVSDGHGGTDTATVTITITGANDPPVASDDAGSVAENSGGVSVNVLADDLDVDGDTLSVTAVDTTGTTGIVTNNGTDVTYSPNGAFESLAAGETATDTFDYTVSDGHGGTDTATVTMTITGSNDAPVIAGLEGGALAYTENAAATPITATGTVADVDSADFSTGTLTVNYSAGGQAEDRLEIRNQGTGAGQIGVSGATVSYAGTAIGTFTGGTGTTALVITFNASATPAATQALVRNLTYRNASDNPVVTTRTARFVLTDGDGGTSAPATRNVSLTAANDAPVIAALEAAALAYAEGDPATPITATGTVTDVDSANFSTGTLTIDYSAGGQAEDRLEIRNQGTGAGQIGVSAANITYAGTTIGTFTG</sequence>
<dbReference type="Gene3D" id="2.60.40.2810">
    <property type="match status" value="4"/>
</dbReference>
<protein>
    <submittedName>
        <fullName evidence="1">Tandem-95 repeat protein</fullName>
    </submittedName>
</protein>
<name>A0A3N0CKJ4_9ACTN</name>
<keyword evidence="2" id="KW-1185">Reference proteome</keyword>
<reference evidence="1 2" key="1">
    <citation type="submission" date="2018-11" db="EMBL/GenBank/DDBJ databases">
        <authorList>
            <person name="Li F."/>
        </authorList>
    </citation>
    <scope>NUCLEOTIDE SEQUENCE [LARGE SCALE GENOMIC DNA]</scope>
    <source>
        <strain evidence="1 2">Gsoil 097</strain>
    </source>
</reference>
<feature type="non-terminal residue" evidence="1">
    <location>
        <position position="1318"/>
    </location>
</feature>
<dbReference type="NCBIfam" id="TIGR01965">
    <property type="entry name" value="VCBS_repeat"/>
    <property type="match status" value="6"/>
</dbReference>
<organism evidence="1 2">
    <name type="scientific">Nocardioides marmoriginsengisoli</name>
    <dbReference type="NCBI Taxonomy" id="661483"/>
    <lineage>
        <taxon>Bacteria</taxon>
        <taxon>Bacillati</taxon>
        <taxon>Actinomycetota</taxon>
        <taxon>Actinomycetes</taxon>
        <taxon>Propionibacteriales</taxon>
        <taxon>Nocardioidaceae</taxon>
        <taxon>Nocardioides</taxon>
    </lineage>
</organism>
<dbReference type="OrthoDB" id="251941at2"/>
<dbReference type="Proteomes" id="UP000267128">
    <property type="component" value="Unassembled WGS sequence"/>
</dbReference>
<dbReference type="RefSeq" id="WP_123227177.1">
    <property type="nucleotide sequence ID" value="NZ_RJSE01000006.1"/>
</dbReference>
<evidence type="ECO:0000313" key="1">
    <source>
        <dbReference type="EMBL" id="RNL63791.1"/>
    </source>
</evidence>
<dbReference type="Pfam" id="PF17963">
    <property type="entry name" value="Big_9"/>
    <property type="match status" value="6"/>
</dbReference>
<evidence type="ECO:0000313" key="2">
    <source>
        <dbReference type="Proteomes" id="UP000267128"/>
    </source>
</evidence>
<proteinExistence type="predicted"/>
<comment type="caution">
    <text evidence="1">The sequence shown here is derived from an EMBL/GenBank/DDBJ whole genome shotgun (WGS) entry which is preliminary data.</text>
</comment>
<dbReference type="NCBIfam" id="NF012211">
    <property type="entry name" value="tand_rpt_95"/>
    <property type="match status" value="6"/>
</dbReference>
<accession>A0A3N0CKJ4</accession>
<dbReference type="Gene3D" id="2.60.40.3440">
    <property type="match status" value="2"/>
</dbReference>
<gene>
    <name evidence="1" type="ORF">EFK50_08680</name>
</gene>
<dbReference type="EMBL" id="RJSE01000006">
    <property type="protein sequence ID" value="RNL63791.1"/>
    <property type="molecule type" value="Genomic_DNA"/>
</dbReference>
<dbReference type="InterPro" id="IPR010221">
    <property type="entry name" value="VCBS_dom"/>
</dbReference>